<sequence length="329" mass="34826">MTAINQTSLVAISAIVFLGVTLLSGPQVGDWMFRISTLMMLAISWNLMANAGLISLGHSAFWGVGSYAAILSANAWGLPIYLSLIVSMVFGSLLGLFLAVATGRLRGIFFAISTLALSEGLRISAFMMPEITNGAVGLFLNQALRPSTTSLYMVGCVGAVIAVVISVVLSRSRFHFACRAMRNNEPAAQMLGIRPYTYRMVLLAISGAMASCAGGINAWYGGYLDPEVAFTLHFTILSQIAPILGGVHTLVGPIIGSFAIVGLAEASRILFGQQEGFSQLIYGLVLIVGILFMPAGIWGAVRSVLNRSATRKRREAALESAAGRAEVKG</sequence>
<dbReference type="Proteomes" id="UP001559025">
    <property type="component" value="Unassembled WGS sequence"/>
</dbReference>
<feature type="transmembrane region" description="Helical" evidence="6">
    <location>
        <begin position="276"/>
        <end position="301"/>
    </location>
</feature>
<evidence type="ECO:0000256" key="2">
    <source>
        <dbReference type="ARBA" id="ARBA00022475"/>
    </source>
</evidence>
<protein>
    <submittedName>
        <fullName evidence="7">Branched-chain amino acid ABC transporter permease</fullName>
    </submittedName>
</protein>
<keyword evidence="8" id="KW-1185">Reference proteome</keyword>
<dbReference type="CDD" id="cd06581">
    <property type="entry name" value="TM_PBP1_LivM_like"/>
    <property type="match status" value="1"/>
</dbReference>
<evidence type="ECO:0000256" key="3">
    <source>
        <dbReference type="ARBA" id="ARBA00022692"/>
    </source>
</evidence>
<keyword evidence="2" id="KW-1003">Cell membrane</keyword>
<dbReference type="InterPro" id="IPR043428">
    <property type="entry name" value="LivM-like"/>
</dbReference>
<evidence type="ECO:0000256" key="4">
    <source>
        <dbReference type="ARBA" id="ARBA00022989"/>
    </source>
</evidence>
<keyword evidence="4 6" id="KW-1133">Transmembrane helix</keyword>
<feature type="transmembrane region" description="Helical" evidence="6">
    <location>
        <begin position="240"/>
        <end position="264"/>
    </location>
</feature>
<dbReference type="PANTHER" id="PTHR30482:SF10">
    <property type="entry name" value="HIGH-AFFINITY BRANCHED-CHAIN AMINO ACID TRANSPORT PROTEIN BRAE"/>
    <property type="match status" value="1"/>
</dbReference>
<evidence type="ECO:0000256" key="6">
    <source>
        <dbReference type="SAM" id="Phobius"/>
    </source>
</evidence>
<keyword evidence="5 6" id="KW-0472">Membrane</keyword>
<feature type="transmembrane region" description="Helical" evidence="6">
    <location>
        <begin position="200"/>
        <end position="220"/>
    </location>
</feature>
<comment type="subcellular location">
    <subcellularLocation>
        <location evidence="1">Cell membrane</location>
        <topology evidence="1">Multi-pass membrane protein</topology>
    </subcellularLocation>
</comment>
<organism evidence="7 8">
    <name type="scientific">Neoaquamicrobium sediminum</name>
    <dbReference type="NCBI Taxonomy" id="1849104"/>
    <lineage>
        <taxon>Bacteria</taxon>
        <taxon>Pseudomonadati</taxon>
        <taxon>Pseudomonadota</taxon>
        <taxon>Alphaproteobacteria</taxon>
        <taxon>Hyphomicrobiales</taxon>
        <taxon>Phyllobacteriaceae</taxon>
        <taxon>Neoaquamicrobium</taxon>
    </lineage>
</organism>
<dbReference type="Pfam" id="PF02653">
    <property type="entry name" value="BPD_transp_2"/>
    <property type="match status" value="1"/>
</dbReference>
<gene>
    <name evidence="7" type="ORF">V1479_14390</name>
</gene>
<dbReference type="PANTHER" id="PTHR30482">
    <property type="entry name" value="HIGH-AFFINITY BRANCHED-CHAIN AMINO ACID TRANSPORT SYSTEM PERMEASE"/>
    <property type="match status" value="1"/>
</dbReference>
<feature type="transmembrane region" description="Helical" evidence="6">
    <location>
        <begin position="149"/>
        <end position="169"/>
    </location>
</feature>
<feature type="transmembrane region" description="Helical" evidence="6">
    <location>
        <begin position="37"/>
        <end position="60"/>
    </location>
</feature>
<name>A0ABV3WUY2_9HYPH</name>
<proteinExistence type="predicted"/>
<feature type="transmembrane region" description="Helical" evidence="6">
    <location>
        <begin position="6"/>
        <end position="25"/>
    </location>
</feature>
<evidence type="ECO:0000256" key="1">
    <source>
        <dbReference type="ARBA" id="ARBA00004651"/>
    </source>
</evidence>
<comment type="caution">
    <text evidence="7">The sequence shown here is derived from an EMBL/GenBank/DDBJ whole genome shotgun (WGS) entry which is preliminary data.</text>
</comment>
<dbReference type="RefSeq" id="WP_368803502.1">
    <property type="nucleotide sequence ID" value="NZ_JAZHFV010000004.1"/>
</dbReference>
<evidence type="ECO:0000256" key="5">
    <source>
        <dbReference type="ARBA" id="ARBA00023136"/>
    </source>
</evidence>
<evidence type="ECO:0000313" key="7">
    <source>
        <dbReference type="EMBL" id="MEX4008498.1"/>
    </source>
</evidence>
<evidence type="ECO:0000313" key="8">
    <source>
        <dbReference type="Proteomes" id="UP001559025"/>
    </source>
</evidence>
<dbReference type="InterPro" id="IPR001851">
    <property type="entry name" value="ABC_transp_permease"/>
</dbReference>
<feature type="transmembrane region" description="Helical" evidence="6">
    <location>
        <begin position="80"/>
        <end position="101"/>
    </location>
</feature>
<dbReference type="EMBL" id="JAZHFV010000004">
    <property type="protein sequence ID" value="MEX4008498.1"/>
    <property type="molecule type" value="Genomic_DNA"/>
</dbReference>
<reference evidence="7 8" key="1">
    <citation type="submission" date="2024-01" db="EMBL/GenBank/DDBJ databases">
        <title>New evidence supports the origin of RcGTA from prophage.</title>
        <authorList>
            <person name="Xu Y."/>
            <person name="Liu B."/>
            <person name="Chen F."/>
        </authorList>
    </citation>
    <scope>NUCLEOTIDE SEQUENCE [LARGE SCALE GENOMIC DNA]</scope>
    <source>
        <strain evidence="7 8">CBW1107-2</strain>
    </source>
</reference>
<accession>A0ABV3WUY2</accession>
<keyword evidence="3 6" id="KW-0812">Transmembrane</keyword>